<proteinExistence type="predicted"/>
<keyword evidence="3" id="KW-0677">Repeat</keyword>
<dbReference type="SMART" id="SM00248">
    <property type="entry name" value="ANK"/>
    <property type="match status" value="5"/>
</dbReference>
<dbReference type="Pfam" id="PF12796">
    <property type="entry name" value="Ank_2"/>
    <property type="match status" value="2"/>
</dbReference>
<dbReference type="AlphaFoldDB" id="A0AAV7EKX2"/>
<keyword evidence="6 8" id="KW-0472">Membrane</keyword>
<evidence type="ECO:0000259" key="9">
    <source>
        <dbReference type="Pfam" id="PF13962"/>
    </source>
</evidence>
<dbReference type="PROSITE" id="PS50297">
    <property type="entry name" value="ANK_REP_REGION"/>
    <property type="match status" value="2"/>
</dbReference>
<feature type="transmembrane region" description="Helical" evidence="8">
    <location>
        <begin position="376"/>
        <end position="399"/>
    </location>
</feature>
<dbReference type="InterPro" id="IPR026961">
    <property type="entry name" value="PGG_dom"/>
</dbReference>
<organism evidence="10 11">
    <name type="scientific">Aristolochia fimbriata</name>
    <name type="common">White veined hardy Dutchman's pipe vine</name>
    <dbReference type="NCBI Taxonomy" id="158543"/>
    <lineage>
        <taxon>Eukaryota</taxon>
        <taxon>Viridiplantae</taxon>
        <taxon>Streptophyta</taxon>
        <taxon>Embryophyta</taxon>
        <taxon>Tracheophyta</taxon>
        <taxon>Spermatophyta</taxon>
        <taxon>Magnoliopsida</taxon>
        <taxon>Magnoliidae</taxon>
        <taxon>Piperales</taxon>
        <taxon>Aristolochiaceae</taxon>
        <taxon>Aristolochia</taxon>
    </lineage>
</organism>
<evidence type="ECO:0000256" key="1">
    <source>
        <dbReference type="ARBA" id="ARBA00004141"/>
    </source>
</evidence>
<sequence length="470" mass="51195">MEEKVYEAALRDDVASLVELLGNDPSILDTAAYSGSTSTPLHVAASLGHLSFFCEILRLKPDFASVVDRHGSLPLHIACGRGHVEMVRKLLSLNPNGSLAPDGEGRTPFEIAAAKGRAEVLCELVSATPSGVRIVTQRGETILHLCVKHNRLQALNQLLDAGEDAVTEIINFKDEDDNTLLHLAVAQKNAQMVKLLVRRKGVDLKATNLDGLTALDVLSYEPSTGIEKSIEKILKKAGVKRSAKAKKQRKLLSRVKKREKHEVWVMKTKGSLMIVAVLIATVTYQAGLSPPKGVLWQVDAGIVNSTGSSFAAAAPSAVQGRPQRYSRWGSRAAASVMDVLDEWIYTIFIGVNTVGFVSSLTIILMLGSGFYLARKLFVRVLILVTWLAIISMALTYSIALFYSTTHFPYSSFASVGSLLIIAGFLLLGHFIRLVLRLTWWLFRGMIRILVGLGNLARPRGAGDDRSNIAV</sequence>
<feature type="transmembrane region" description="Helical" evidence="8">
    <location>
        <begin position="343"/>
        <end position="364"/>
    </location>
</feature>
<reference evidence="10 11" key="1">
    <citation type="submission" date="2021-07" db="EMBL/GenBank/DDBJ databases">
        <title>The Aristolochia fimbriata genome: insights into angiosperm evolution, floral development and chemical biosynthesis.</title>
        <authorList>
            <person name="Jiao Y."/>
        </authorList>
    </citation>
    <scope>NUCLEOTIDE SEQUENCE [LARGE SCALE GENOMIC DNA]</scope>
    <source>
        <strain evidence="10">IBCAS-2021</strain>
        <tissue evidence="10">Leaf</tissue>
    </source>
</reference>
<comment type="subcellular location">
    <subcellularLocation>
        <location evidence="1">Membrane</location>
        <topology evidence="1">Multi-pass membrane protein</topology>
    </subcellularLocation>
</comment>
<dbReference type="GO" id="GO:0005886">
    <property type="term" value="C:plasma membrane"/>
    <property type="evidence" value="ECO:0007669"/>
    <property type="project" value="TreeGrafter"/>
</dbReference>
<accession>A0AAV7EKX2</accession>
<feature type="repeat" description="ANK" evidence="7">
    <location>
        <begin position="70"/>
        <end position="102"/>
    </location>
</feature>
<keyword evidence="2 8" id="KW-0812">Transmembrane</keyword>
<dbReference type="Gene3D" id="1.25.40.20">
    <property type="entry name" value="Ankyrin repeat-containing domain"/>
    <property type="match status" value="1"/>
</dbReference>
<dbReference type="PROSITE" id="PS50088">
    <property type="entry name" value="ANK_REPEAT"/>
    <property type="match status" value="2"/>
</dbReference>
<keyword evidence="5 7" id="KW-0040">ANK repeat</keyword>
<feature type="repeat" description="ANK" evidence="7">
    <location>
        <begin position="138"/>
        <end position="164"/>
    </location>
</feature>
<protein>
    <recommendedName>
        <fullName evidence="9">PGG domain-containing protein</fullName>
    </recommendedName>
</protein>
<comment type="caution">
    <text evidence="10">The sequence shown here is derived from an EMBL/GenBank/DDBJ whole genome shotgun (WGS) entry which is preliminary data.</text>
</comment>
<evidence type="ECO:0000313" key="11">
    <source>
        <dbReference type="Proteomes" id="UP000825729"/>
    </source>
</evidence>
<dbReference type="PANTHER" id="PTHR24186:SF37">
    <property type="entry name" value="PGG DOMAIN-CONTAINING PROTEIN"/>
    <property type="match status" value="1"/>
</dbReference>
<name>A0AAV7EKX2_ARIFI</name>
<dbReference type="InterPro" id="IPR002110">
    <property type="entry name" value="Ankyrin_rpt"/>
</dbReference>
<evidence type="ECO:0000256" key="4">
    <source>
        <dbReference type="ARBA" id="ARBA00022989"/>
    </source>
</evidence>
<feature type="domain" description="PGG" evidence="9">
    <location>
        <begin position="264"/>
        <end position="401"/>
    </location>
</feature>
<dbReference type="Proteomes" id="UP000825729">
    <property type="component" value="Unassembled WGS sequence"/>
</dbReference>
<feature type="transmembrane region" description="Helical" evidence="8">
    <location>
        <begin position="264"/>
        <end position="286"/>
    </location>
</feature>
<keyword evidence="4 8" id="KW-1133">Transmembrane helix</keyword>
<dbReference type="EMBL" id="JAINDJ010000004">
    <property type="protein sequence ID" value="KAG9448735.1"/>
    <property type="molecule type" value="Genomic_DNA"/>
</dbReference>
<evidence type="ECO:0000256" key="6">
    <source>
        <dbReference type="ARBA" id="ARBA00023136"/>
    </source>
</evidence>
<gene>
    <name evidence="10" type="ORF">H6P81_008700</name>
</gene>
<dbReference type="SUPFAM" id="SSF48403">
    <property type="entry name" value="Ankyrin repeat"/>
    <property type="match status" value="1"/>
</dbReference>
<evidence type="ECO:0000256" key="7">
    <source>
        <dbReference type="PROSITE-ProRule" id="PRU00023"/>
    </source>
</evidence>
<dbReference type="PANTHER" id="PTHR24186">
    <property type="entry name" value="PROTEIN PHOSPHATASE 1 REGULATORY SUBUNIT"/>
    <property type="match status" value="1"/>
</dbReference>
<evidence type="ECO:0000256" key="2">
    <source>
        <dbReference type="ARBA" id="ARBA00022692"/>
    </source>
</evidence>
<evidence type="ECO:0000313" key="10">
    <source>
        <dbReference type="EMBL" id="KAG9448735.1"/>
    </source>
</evidence>
<dbReference type="Pfam" id="PF13962">
    <property type="entry name" value="PGG"/>
    <property type="match status" value="1"/>
</dbReference>
<dbReference type="InterPro" id="IPR036770">
    <property type="entry name" value="Ankyrin_rpt-contain_sf"/>
</dbReference>
<evidence type="ECO:0000256" key="8">
    <source>
        <dbReference type="SAM" id="Phobius"/>
    </source>
</evidence>
<evidence type="ECO:0000256" key="3">
    <source>
        <dbReference type="ARBA" id="ARBA00022737"/>
    </source>
</evidence>
<feature type="transmembrane region" description="Helical" evidence="8">
    <location>
        <begin position="411"/>
        <end position="435"/>
    </location>
</feature>
<evidence type="ECO:0000256" key="5">
    <source>
        <dbReference type="ARBA" id="ARBA00023043"/>
    </source>
</evidence>
<keyword evidence="11" id="KW-1185">Reference proteome</keyword>